<dbReference type="InterPro" id="IPR030895">
    <property type="entry name" value="T5SS_PEPC_rpt"/>
</dbReference>
<reference evidence="2 3" key="1">
    <citation type="submission" date="2015-09" db="EMBL/GenBank/DDBJ databases">
        <title>Sorangium comparison.</title>
        <authorList>
            <person name="Zaburannyi N."/>
            <person name="Bunk B."/>
            <person name="Overmann J."/>
            <person name="Mueller R."/>
        </authorList>
    </citation>
    <scope>NUCLEOTIDE SEQUENCE [LARGE SCALE GENOMIC DNA]</scope>
    <source>
        <strain evidence="2 3">So ce26</strain>
    </source>
</reference>
<evidence type="ECO:0008006" key="4">
    <source>
        <dbReference type="Google" id="ProtNLM"/>
    </source>
</evidence>
<dbReference type="OrthoDB" id="9804931at2"/>
<protein>
    <recommendedName>
        <fullName evidence="4">Secreted protein</fullName>
    </recommendedName>
</protein>
<evidence type="ECO:0000256" key="1">
    <source>
        <dbReference type="SAM" id="SignalP"/>
    </source>
</evidence>
<dbReference type="AlphaFoldDB" id="A0A2L0F569"/>
<evidence type="ECO:0000313" key="3">
    <source>
        <dbReference type="Proteomes" id="UP000238348"/>
    </source>
</evidence>
<accession>A0A2L0F569</accession>
<sequence length="508" mass="52375">MDQRSRWALPLLLTAASVSAAGPVYADVTVSGDVTPSNPSDPWDLGPNPLLIGSTSQFGAPTSGEVVISKGGTLISSGAIVAANDEATGTVHVTGYGSRWINSGSLWVALLNETMGQLYIRRGAEVITDSLQIGIAGYSANGYVLVEGYDSALTSRTDTYIGYAESDSYLELRQGGSFYSHNVYIARCQLCSGHAIAGGSATTWVNTGEFVVGANGHGTLLVEQDAKLFTVNARIHTTDDMVGYHTSRALVRGWGATWTNEGLLRVGDFGYGELRIGAYGSLVTEDTEVRSLSGNGVLEVNGPYASWRNSGDVMLVTAEPTAPALLIRRGLASIGGALRTGPLHPTFDPPHPGPVALVTGGALVAGLIDLPEGDFHLAGGRLAVGSFVGDLVNVQSGELSVGEEHPSTTVSGGYIQGPGAALAITVAGASGAPLLQVDADVSLDGVLEVLPADETASFQAGDTVALLGWNGELTGVFADVYIALPLPPGLAWDTSALYTTGEITVVPS</sequence>
<proteinExistence type="predicted"/>
<dbReference type="NCBIfam" id="TIGR04393">
    <property type="entry name" value="rpt_T5SS_PEPC"/>
    <property type="match status" value="3"/>
</dbReference>
<dbReference type="EMBL" id="CP012673">
    <property type="protein sequence ID" value="AUX46579.1"/>
    <property type="molecule type" value="Genomic_DNA"/>
</dbReference>
<dbReference type="Proteomes" id="UP000238348">
    <property type="component" value="Chromosome"/>
</dbReference>
<organism evidence="2 3">
    <name type="scientific">Sorangium cellulosum</name>
    <name type="common">Polyangium cellulosum</name>
    <dbReference type="NCBI Taxonomy" id="56"/>
    <lineage>
        <taxon>Bacteria</taxon>
        <taxon>Pseudomonadati</taxon>
        <taxon>Myxococcota</taxon>
        <taxon>Polyangia</taxon>
        <taxon>Polyangiales</taxon>
        <taxon>Polyangiaceae</taxon>
        <taxon>Sorangium</taxon>
    </lineage>
</organism>
<feature type="chain" id="PRO_5014778757" description="Secreted protein" evidence="1">
    <location>
        <begin position="27"/>
        <end position="508"/>
    </location>
</feature>
<name>A0A2L0F569_SORCE</name>
<feature type="signal peptide" evidence="1">
    <location>
        <begin position="1"/>
        <end position="26"/>
    </location>
</feature>
<evidence type="ECO:0000313" key="2">
    <source>
        <dbReference type="EMBL" id="AUX46579.1"/>
    </source>
</evidence>
<dbReference type="RefSeq" id="WP_104984735.1">
    <property type="nucleotide sequence ID" value="NZ_CP012673.1"/>
</dbReference>
<keyword evidence="1" id="KW-0732">Signal</keyword>
<gene>
    <name evidence="2" type="ORF">SOCE26_080850</name>
</gene>